<dbReference type="InterPro" id="IPR032329">
    <property type="entry name" value="DUF4855"/>
</dbReference>
<gene>
    <name evidence="1" type="ORF">SAMN05446037_100118</name>
</gene>
<dbReference type="Pfam" id="PF16147">
    <property type="entry name" value="DUF4855"/>
    <property type="match status" value="1"/>
</dbReference>
<evidence type="ECO:0008006" key="3">
    <source>
        <dbReference type="Google" id="ProtNLM"/>
    </source>
</evidence>
<dbReference type="Proteomes" id="UP000198304">
    <property type="component" value="Unassembled WGS sequence"/>
</dbReference>
<sequence>MNLNYLSAKQLNIKNHLAVLPCGDLTDKKIMNWTALELEPYISYILQGKSIDTMFGGFIFNPISTRENRYIYPLYATFGDLADKVDWQLAIDNLFEKNVNFHAAALSKWQLDIWVALPYPLPLQNNFGIINNHSLNFEQENDRFRSLKWWIESFLERWKKEIHLHATLIFRGFMWQRDAINHQDTSLVKNINKYIHQQNLLTMWLPNHGTNNVTEWKNLGFNATCLNSNYYGNTSYDYQWINHTASFAKFYHTGMQIYYGKGNIFNDKHLIDYLNLGLPQYNNYMRDCLLVYHFPNQNLKEVCEKKVVDYIRLYSFIKGIYAKVSYPQMPY</sequence>
<organism evidence="1 2">
    <name type="scientific">Anaerovirgula multivorans</name>
    <dbReference type="NCBI Taxonomy" id="312168"/>
    <lineage>
        <taxon>Bacteria</taxon>
        <taxon>Bacillati</taxon>
        <taxon>Bacillota</taxon>
        <taxon>Clostridia</taxon>
        <taxon>Peptostreptococcales</taxon>
        <taxon>Natronincolaceae</taxon>
        <taxon>Anaerovirgula</taxon>
    </lineage>
</organism>
<accession>A0A238ZQV4</accession>
<evidence type="ECO:0000313" key="1">
    <source>
        <dbReference type="EMBL" id="SNR85328.1"/>
    </source>
</evidence>
<name>A0A238ZQV4_9FIRM</name>
<dbReference type="RefSeq" id="WP_089280823.1">
    <property type="nucleotide sequence ID" value="NZ_FZOJ01000001.1"/>
</dbReference>
<keyword evidence="2" id="KW-1185">Reference proteome</keyword>
<dbReference type="AlphaFoldDB" id="A0A238ZQV4"/>
<protein>
    <recommendedName>
        <fullName evidence="3">DUF4855 domain-containing protein</fullName>
    </recommendedName>
</protein>
<proteinExistence type="predicted"/>
<dbReference type="OrthoDB" id="3799295at2"/>
<dbReference type="EMBL" id="FZOJ01000001">
    <property type="protein sequence ID" value="SNR85328.1"/>
    <property type="molecule type" value="Genomic_DNA"/>
</dbReference>
<evidence type="ECO:0000313" key="2">
    <source>
        <dbReference type="Proteomes" id="UP000198304"/>
    </source>
</evidence>
<reference evidence="1 2" key="1">
    <citation type="submission" date="2017-06" db="EMBL/GenBank/DDBJ databases">
        <authorList>
            <person name="Kim H.J."/>
            <person name="Triplett B.A."/>
        </authorList>
    </citation>
    <scope>NUCLEOTIDE SEQUENCE [LARGE SCALE GENOMIC DNA]</scope>
    <source>
        <strain evidence="1 2">SCA</strain>
    </source>
</reference>